<dbReference type="Gene3D" id="3.30.9.10">
    <property type="entry name" value="D-Amino Acid Oxidase, subunit A, domain 2"/>
    <property type="match status" value="2"/>
</dbReference>
<dbReference type="Proteomes" id="UP000464787">
    <property type="component" value="Chromosome"/>
</dbReference>
<dbReference type="Gene3D" id="3.50.50.60">
    <property type="entry name" value="FAD/NAD(P)-binding domain"/>
    <property type="match status" value="2"/>
</dbReference>
<evidence type="ECO:0000313" key="5">
    <source>
        <dbReference type="Proteomes" id="UP000464787"/>
    </source>
</evidence>
<proteinExistence type="inferred from homology"/>
<evidence type="ECO:0000256" key="1">
    <source>
        <dbReference type="ARBA" id="ARBA00009410"/>
    </source>
</evidence>
<dbReference type="AlphaFoldDB" id="A0A857JCS2"/>
<dbReference type="GO" id="GO:0055130">
    <property type="term" value="P:D-alanine catabolic process"/>
    <property type="evidence" value="ECO:0007669"/>
    <property type="project" value="TreeGrafter"/>
</dbReference>
<organism evidence="4 5">
    <name type="scientific">Xylophilus rhododendri</name>
    <dbReference type="NCBI Taxonomy" id="2697032"/>
    <lineage>
        <taxon>Bacteria</taxon>
        <taxon>Pseudomonadati</taxon>
        <taxon>Pseudomonadota</taxon>
        <taxon>Betaproteobacteria</taxon>
        <taxon>Burkholderiales</taxon>
        <taxon>Xylophilus</taxon>
    </lineage>
</organism>
<dbReference type="EMBL" id="CP047650">
    <property type="protein sequence ID" value="QHJ00900.1"/>
    <property type="molecule type" value="Genomic_DNA"/>
</dbReference>
<protein>
    <submittedName>
        <fullName evidence="4">FAD-dependent oxidoreductase</fullName>
    </submittedName>
</protein>
<keyword evidence="2" id="KW-0560">Oxidoreductase</keyword>
<accession>A0A857JCS2</accession>
<dbReference type="GO" id="GO:0008718">
    <property type="term" value="F:D-amino-acid dehydrogenase activity"/>
    <property type="evidence" value="ECO:0007669"/>
    <property type="project" value="TreeGrafter"/>
</dbReference>
<dbReference type="SUPFAM" id="SSF51905">
    <property type="entry name" value="FAD/NAD(P)-binding domain"/>
    <property type="match status" value="1"/>
</dbReference>
<evidence type="ECO:0000313" key="4">
    <source>
        <dbReference type="EMBL" id="QHJ00900.1"/>
    </source>
</evidence>
<dbReference type="GO" id="GO:0005886">
    <property type="term" value="C:plasma membrane"/>
    <property type="evidence" value="ECO:0007669"/>
    <property type="project" value="TreeGrafter"/>
</dbReference>
<sequence>MNHQFLEIDTTPGSPPAEVDVAIVGGGAAGIATALALSRHGVSVAVFEKGRVAAEQSSRNWGWCRTLGRDARELPLARLSVDLWRNLQASTGVDVGFRQTGVVFVTDQPREMQTWQAWLDSTAHLGLSARMLSASEANASHAWQGRPWIGGIRADTDGYAEPARAIPSLARYLLTQGVKIYQDCAVNELLLEGRTVAGVRTEKGEVRARQVVLAGGAWSSIFCRKHGIVLPILRVHSSASARSGMAIGGAAPVRAPDFSMRPRGDGQVVLAKSGRGTMHIVPDTLRYGLKFRSLYRARKAKVGLQLGREFFAQAWSEFRYFHLGDAPFARQRILDPAPDMGLVQSAWQTASQALAPGAAGTGPAASAWGGVIDNTPDGVPVISGVQGTPGLFLCTGFSGHGFSSSMGAGHSLAQQMVEGTSSLDLRPFAYERLVAKDGLKPSILY</sequence>
<dbReference type="RefSeq" id="WP_160554709.1">
    <property type="nucleotide sequence ID" value="NZ_CP047650.1"/>
</dbReference>
<gene>
    <name evidence="4" type="ORF">GT347_24670</name>
</gene>
<dbReference type="Pfam" id="PF01266">
    <property type="entry name" value="DAO"/>
    <property type="match status" value="1"/>
</dbReference>
<evidence type="ECO:0000256" key="2">
    <source>
        <dbReference type="ARBA" id="ARBA00023002"/>
    </source>
</evidence>
<dbReference type="PANTHER" id="PTHR13847">
    <property type="entry name" value="SARCOSINE DEHYDROGENASE-RELATED"/>
    <property type="match status" value="1"/>
</dbReference>
<feature type="domain" description="FAD dependent oxidoreductase" evidence="3">
    <location>
        <begin position="20"/>
        <end position="414"/>
    </location>
</feature>
<dbReference type="InterPro" id="IPR036188">
    <property type="entry name" value="FAD/NAD-bd_sf"/>
</dbReference>
<dbReference type="GO" id="GO:0005737">
    <property type="term" value="C:cytoplasm"/>
    <property type="evidence" value="ECO:0007669"/>
    <property type="project" value="TreeGrafter"/>
</dbReference>
<comment type="similarity">
    <text evidence="1">Belongs to the DadA oxidoreductase family.</text>
</comment>
<dbReference type="KEGG" id="xyk:GT347_24670"/>
<dbReference type="PANTHER" id="PTHR13847:SF280">
    <property type="entry name" value="D-AMINO ACID DEHYDROGENASE"/>
    <property type="match status" value="1"/>
</dbReference>
<keyword evidence="5" id="KW-1185">Reference proteome</keyword>
<reference evidence="4 5" key="1">
    <citation type="submission" date="2020-01" db="EMBL/GenBank/DDBJ databases">
        <title>Genome sequencing of strain KACC 21265.</title>
        <authorList>
            <person name="Heo J."/>
            <person name="Kim S.-J."/>
            <person name="Kim J.-S."/>
            <person name="Hong S.-B."/>
            <person name="Kwon S.-W."/>
        </authorList>
    </citation>
    <scope>NUCLEOTIDE SEQUENCE [LARGE SCALE GENOMIC DNA]</scope>
    <source>
        <strain evidence="4 5">KACC 21265</strain>
    </source>
</reference>
<evidence type="ECO:0000259" key="3">
    <source>
        <dbReference type="Pfam" id="PF01266"/>
    </source>
</evidence>
<dbReference type="InterPro" id="IPR006076">
    <property type="entry name" value="FAD-dep_OxRdtase"/>
</dbReference>
<name>A0A857JCS2_9BURK</name>